<dbReference type="PANTHER" id="PTHR31672:SF13">
    <property type="entry name" value="F-BOX PROTEIN CPR30-LIKE"/>
    <property type="match status" value="1"/>
</dbReference>
<organism evidence="2 3">
    <name type="scientific">Citrus sinensis</name>
    <name type="common">Sweet orange</name>
    <name type="synonym">Citrus aurantium var. sinensis</name>
    <dbReference type="NCBI Taxonomy" id="2711"/>
    <lineage>
        <taxon>Eukaryota</taxon>
        <taxon>Viridiplantae</taxon>
        <taxon>Streptophyta</taxon>
        <taxon>Embryophyta</taxon>
        <taxon>Tracheophyta</taxon>
        <taxon>Spermatophyta</taxon>
        <taxon>Magnoliopsida</taxon>
        <taxon>eudicotyledons</taxon>
        <taxon>Gunneridae</taxon>
        <taxon>Pentapetalae</taxon>
        <taxon>rosids</taxon>
        <taxon>malvids</taxon>
        <taxon>Sapindales</taxon>
        <taxon>Rutaceae</taxon>
        <taxon>Aurantioideae</taxon>
        <taxon>Citrus</taxon>
    </lineage>
</organism>
<proteinExistence type="predicted"/>
<evidence type="ECO:0000313" key="2">
    <source>
        <dbReference type="EMBL" id="KDO36754.1"/>
    </source>
</evidence>
<dbReference type="AlphaFoldDB" id="A0A067D1C0"/>
<dbReference type="SUPFAM" id="SSF81383">
    <property type="entry name" value="F-box domain"/>
    <property type="match status" value="1"/>
</dbReference>
<keyword evidence="3" id="KW-1185">Reference proteome</keyword>
<dbReference type="InterPro" id="IPR036047">
    <property type="entry name" value="F-box-like_dom_sf"/>
</dbReference>
<dbReference type="InterPro" id="IPR050796">
    <property type="entry name" value="SCF_F-box_component"/>
</dbReference>
<dbReference type="Pfam" id="PF00646">
    <property type="entry name" value="F-box"/>
    <property type="match status" value="1"/>
</dbReference>
<protein>
    <recommendedName>
        <fullName evidence="1">F-box domain-containing protein</fullName>
    </recommendedName>
</protein>
<accession>A0A067D1C0</accession>
<sequence>MSDYITEEVLVQILPRVPAKPLSEFKCVCKLWYSLINNPYFISQYTQMAIKSSANKSQIILRHYARLYRQERFTSHHDDSNSFSQIVK</sequence>
<dbReference type="EMBL" id="KK793281">
    <property type="protein sequence ID" value="KDO36754.1"/>
    <property type="molecule type" value="Genomic_DNA"/>
</dbReference>
<dbReference type="InterPro" id="IPR001810">
    <property type="entry name" value="F-box_dom"/>
</dbReference>
<dbReference type="Gene3D" id="1.20.1280.50">
    <property type="match status" value="1"/>
</dbReference>
<reference evidence="2 3" key="1">
    <citation type="submission" date="2014-04" db="EMBL/GenBank/DDBJ databases">
        <authorList>
            <consortium name="International Citrus Genome Consortium"/>
            <person name="Gmitter F."/>
            <person name="Chen C."/>
            <person name="Farmerie W."/>
            <person name="Harkins T."/>
            <person name="Desany B."/>
            <person name="Mohiuddin M."/>
            <person name="Kodira C."/>
            <person name="Borodovsky M."/>
            <person name="Lomsadze A."/>
            <person name="Burns P."/>
            <person name="Jenkins J."/>
            <person name="Prochnik S."/>
            <person name="Shu S."/>
            <person name="Chapman J."/>
            <person name="Pitluck S."/>
            <person name="Schmutz J."/>
            <person name="Rokhsar D."/>
        </authorList>
    </citation>
    <scope>NUCLEOTIDE SEQUENCE</scope>
</reference>
<evidence type="ECO:0000259" key="1">
    <source>
        <dbReference type="Pfam" id="PF00646"/>
    </source>
</evidence>
<feature type="domain" description="F-box" evidence="1">
    <location>
        <begin position="7"/>
        <end position="41"/>
    </location>
</feature>
<evidence type="ECO:0000313" key="3">
    <source>
        <dbReference type="Proteomes" id="UP000027120"/>
    </source>
</evidence>
<dbReference type="Proteomes" id="UP000027120">
    <property type="component" value="Unassembled WGS sequence"/>
</dbReference>
<gene>
    <name evidence="2" type="ORF">CISIN_1g037066mg</name>
</gene>
<dbReference type="SMR" id="A0A067D1C0"/>
<name>A0A067D1C0_CITSI</name>
<dbReference type="PANTHER" id="PTHR31672">
    <property type="entry name" value="BNACNNG10540D PROTEIN"/>
    <property type="match status" value="1"/>
</dbReference>